<organism evidence="1">
    <name type="scientific">Magallana gigas</name>
    <name type="common">Pacific oyster</name>
    <name type="synonym">Crassostrea gigas</name>
    <dbReference type="NCBI Taxonomy" id="29159"/>
    <lineage>
        <taxon>Eukaryota</taxon>
        <taxon>Metazoa</taxon>
        <taxon>Spiralia</taxon>
        <taxon>Lophotrochozoa</taxon>
        <taxon>Mollusca</taxon>
        <taxon>Bivalvia</taxon>
        <taxon>Autobranchia</taxon>
        <taxon>Pteriomorphia</taxon>
        <taxon>Ostreida</taxon>
        <taxon>Ostreoidea</taxon>
        <taxon>Ostreidae</taxon>
        <taxon>Magallana</taxon>
    </lineage>
</organism>
<sequence length="88" mass="9935">MLNEVLRLYEQERHGLPGRRKRGGDLEAEWGSAAPSVATRLDVTTIMPKRSKAEKTKLLHNFALDAVDRCTAEINQARELYAEDANKI</sequence>
<dbReference type="InParanoid" id="K1Q0N2"/>
<accession>K1Q0N2</accession>
<protein>
    <submittedName>
        <fullName evidence="1">Uncharacterized protein</fullName>
    </submittedName>
</protein>
<gene>
    <name evidence="1" type="ORF">CGI_10008258</name>
</gene>
<dbReference type="EMBL" id="JH819015">
    <property type="protein sequence ID" value="EKC24909.1"/>
    <property type="molecule type" value="Genomic_DNA"/>
</dbReference>
<evidence type="ECO:0000313" key="1">
    <source>
        <dbReference type="EMBL" id="EKC24909.1"/>
    </source>
</evidence>
<proteinExistence type="predicted"/>
<name>K1Q0N2_MAGGI</name>
<dbReference type="HOGENOM" id="CLU_2471244_0_0_1"/>
<dbReference type="AlphaFoldDB" id="K1Q0N2"/>
<reference evidence="1" key="1">
    <citation type="journal article" date="2012" name="Nature">
        <title>The oyster genome reveals stress adaptation and complexity of shell formation.</title>
        <authorList>
            <person name="Zhang G."/>
            <person name="Fang X."/>
            <person name="Guo X."/>
            <person name="Li L."/>
            <person name="Luo R."/>
            <person name="Xu F."/>
            <person name="Yang P."/>
            <person name="Zhang L."/>
            <person name="Wang X."/>
            <person name="Qi H."/>
            <person name="Xiong Z."/>
            <person name="Que H."/>
            <person name="Xie Y."/>
            <person name="Holland P.W."/>
            <person name="Paps J."/>
            <person name="Zhu Y."/>
            <person name="Wu F."/>
            <person name="Chen Y."/>
            <person name="Wang J."/>
            <person name="Peng C."/>
            <person name="Meng J."/>
            <person name="Yang L."/>
            <person name="Liu J."/>
            <person name="Wen B."/>
            <person name="Zhang N."/>
            <person name="Huang Z."/>
            <person name="Zhu Q."/>
            <person name="Feng Y."/>
            <person name="Mount A."/>
            <person name="Hedgecock D."/>
            <person name="Xu Z."/>
            <person name="Liu Y."/>
            <person name="Domazet-Loso T."/>
            <person name="Du Y."/>
            <person name="Sun X."/>
            <person name="Zhang S."/>
            <person name="Liu B."/>
            <person name="Cheng P."/>
            <person name="Jiang X."/>
            <person name="Li J."/>
            <person name="Fan D."/>
            <person name="Wang W."/>
            <person name="Fu W."/>
            <person name="Wang T."/>
            <person name="Wang B."/>
            <person name="Zhang J."/>
            <person name="Peng Z."/>
            <person name="Li Y."/>
            <person name="Li N."/>
            <person name="Wang J."/>
            <person name="Chen M."/>
            <person name="He Y."/>
            <person name="Tan F."/>
            <person name="Song X."/>
            <person name="Zheng Q."/>
            <person name="Huang R."/>
            <person name="Yang H."/>
            <person name="Du X."/>
            <person name="Chen L."/>
            <person name="Yang M."/>
            <person name="Gaffney P.M."/>
            <person name="Wang S."/>
            <person name="Luo L."/>
            <person name="She Z."/>
            <person name="Ming Y."/>
            <person name="Huang W."/>
            <person name="Zhang S."/>
            <person name="Huang B."/>
            <person name="Zhang Y."/>
            <person name="Qu T."/>
            <person name="Ni P."/>
            <person name="Miao G."/>
            <person name="Wang J."/>
            <person name="Wang Q."/>
            <person name="Steinberg C.E."/>
            <person name="Wang H."/>
            <person name="Li N."/>
            <person name="Qian L."/>
            <person name="Zhang G."/>
            <person name="Li Y."/>
            <person name="Yang H."/>
            <person name="Liu X."/>
            <person name="Wang J."/>
            <person name="Yin Y."/>
            <person name="Wang J."/>
        </authorList>
    </citation>
    <scope>NUCLEOTIDE SEQUENCE [LARGE SCALE GENOMIC DNA]</scope>
    <source>
        <strain evidence="1">05x7-T-G4-1.051#20</strain>
    </source>
</reference>